<feature type="compositionally biased region" description="Polar residues" evidence="1">
    <location>
        <begin position="138"/>
        <end position="160"/>
    </location>
</feature>
<proteinExistence type="predicted"/>
<accession>A0AAE0M8J5</accession>
<evidence type="ECO:0000313" key="3">
    <source>
        <dbReference type="Proteomes" id="UP001283341"/>
    </source>
</evidence>
<keyword evidence="3" id="KW-1185">Reference proteome</keyword>
<gene>
    <name evidence="2" type="ORF">B0H66DRAFT_602289</name>
</gene>
<evidence type="ECO:0000313" key="2">
    <source>
        <dbReference type="EMBL" id="KAK3322865.1"/>
    </source>
</evidence>
<reference evidence="2" key="1">
    <citation type="journal article" date="2023" name="Mol. Phylogenet. Evol.">
        <title>Genome-scale phylogeny and comparative genomics of the fungal order Sordariales.</title>
        <authorList>
            <person name="Hensen N."/>
            <person name="Bonometti L."/>
            <person name="Westerberg I."/>
            <person name="Brannstrom I.O."/>
            <person name="Guillou S."/>
            <person name="Cros-Aarteil S."/>
            <person name="Calhoun S."/>
            <person name="Haridas S."/>
            <person name="Kuo A."/>
            <person name="Mondo S."/>
            <person name="Pangilinan J."/>
            <person name="Riley R."/>
            <person name="LaButti K."/>
            <person name="Andreopoulos B."/>
            <person name="Lipzen A."/>
            <person name="Chen C."/>
            <person name="Yan M."/>
            <person name="Daum C."/>
            <person name="Ng V."/>
            <person name="Clum A."/>
            <person name="Steindorff A."/>
            <person name="Ohm R.A."/>
            <person name="Martin F."/>
            <person name="Silar P."/>
            <person name="Natvig D.O."/>
            <person name="Lalanne C."/>
            <person name="Gautier V."/>
            <person name="Ament-Velasquez S.L."/>
            <person name="Kruys A."/>
            <person name="Hutchinson M.I."/>
            <person name="Powell A.J."/>
            <person name="Barry K."/>
            <person name="Miller A.N."/>
            <person name="Grigoriev I.V."/>
            <person name="Debuchy R."/>
            <person name="Gladieux P."/>
            <person name="Hiltunen Thoren M."/>
            <person name="Johannesson H."/>
        </authorList>
    </citation>
    <scope>NUCLEOTIDE SEQUENCE</scope>
    <source>
        <strain evidence="2">CBS 118394</strain>
    </source>
</reference>
<name>A0AAE0M8J5_9PEZI</name>
<dbReference type="EMBL" id="JAUEDM010000003">
    <property type="protein sequence ID" value="KAK3322865.1"/>
    <property type="molecule type" value="Genomic_DNA"/>
</dbReference>
<feature type="region of interest" description="Disordered" evidence="1">
    <location>
        <begin position="391"/>
        <end position="414"/>
    </location>
</feature>
<feature type="region of interest" description="Disordered" evidence="1">
    <location>
        <begin position="126"/>
        <end position="184"/>
    </location>
</feature>
<comment type="caution">
    <text evidence="2">The sequence shown here is derived from an EMBL/GenBank/DDBJ whole genome shotgun (WGS) entry which is preliminary data.</text>
</comment>
<reference evidence="2" key="2">
    <citation type="submission" date="2023-06" db="EMBL/GenBank/DDBJ databases">
        <authorList>
            <consortium name="Lawrence Berkeley National Laboratory"/>
            <person name="Haridas S."/>
            <person name="Hensen N."/>
            <person name="Bonometti L."/>
            <person name="Westerberg I."/>
            <person name="Brannstrom I.O."/>
            <person name="Guillou S."/>
            <person name="Cros-Aarteil S."/>
            <person name="Calhoun S."/>
            <person name="Kuo A."/>
            <person name="Mondo S."/>
            <person name="Pangilinan J."/>
            <person name="Riley R."/>
            <person name="Labutti K."/>
            <person name="Andreopoulos B."/>
            <person name="Lipzen A."/>
            <person name="Chen C."/>
            <person name="Yanf M."/>
            <person name="Daum C."/>
            <person name="Ng V."/>
            <person name="Clum A."/>
            <person name="Steindorff A."/>
            <person name="Ohm R."/>
            <person name="Martin F."/>
            <person name="Silar P."/>
            <person name="Natvig D."/>
            <person name="Lalanne C."/>
            <person name="Gautier V."/>
            <person name="Ament-Velasquez S.L."/>
            <person name="Kruys A."/>
            <person name="Hutchinson M.I."/>
            <person name="Powell A.J."/>
            <person name="Barry K."/>
            <person name="Miller A.N."/>
            <person name="Grigoriev I.V."/>
            <person name="Debuchy R."/>
            <person name="Gladieux P."/>
            <person name="Thoren M.H."/>
            <person name="Johannesson H."/>
        </authorList>
    </citation>
    <scope>NUCLEOTIDE SEQUENCE</scope>
    <source>
        <strain evidence="2">CBS 118394</strain>
    </source>
</reference>
<dbReference type="AlphaFoldDB" id="A0AAE0M8J5"/>
<sequence length="555" mass="63211">MASGLEILGGIAAAAQLANLVGNVIANFGTRQNAPRQIKRLERIIEDLSDDHLIRTANERERERLWDLILTAERTVRDNTARERPNKLLRFFWPEDAEEQLKSLNDEIQSELIALGLRVDRRHRQSQGSIGLPGQALPTFSDNARPSSIQQRQIRPSYNSVEVPPEQSIPQSPSASGGRTAPPKPYKLPATLYLQASDGTNVVGPLEVKYLHVLERDESTRLIHYERKTANRHLVVTHRIPRSCLRFEDDKLDDLRVCFLDAHPITVVQSGKGHEVYFLHAKYEFGSVEQREEFIFRMLERKLLGRFYAEEIRYRNQLHAQDKVIRLWRKTEESRTGQPRVATKLTFLAREEKQWEWDLDRFTRFLEVLDGDRGVILHESDHDGEIKAGGRASVVIKFRPPPPPPKKRRNSSWARRFSATLSPTTPQPPPDSPSEQSAFKLDLVGKEHKDGGAGGGIDDESTKSDAERFKEVFQRYHPLATPHFTPLLPPIISAPPGGWGPLSGIDLDIVRHWFITEDGTDICSRDDTTETEFRIFMPTLNQNKHCPGIGQWKGN</sequence>
<evidence type="ECO:0000256" key="1">
    <source>
        <dbReference type="SAM" id="MobiDB-lite"/>
    </source>
</evidence>
<protein>
    <submittedName>
        <fullName evidence="2">Uncharacterized protein</fullName>
    </submittedName>
</protein>
<feature type="compositionally biased region" description="Polar residues" evidence="1">
    <location>
        <begin position="168"/>
        <end position="177"/>
    </location>
</feature>
<dbReference type="Proteomes" id="UP001283341">
    <property type="component" value="Unassembled WGS sequence"/>
</dbReference>
<organism evidence="2 3">
    <name type="scientific">Apodospora peruviana</name>
    <dbReference type="NCBI Taxonomy" id="516989"/>
    <lineage>
        <taxon>Eukaryota</taxon>
        <taxon>Fungi</taxon>
        <taxon>Dikarya</taxon>
        <taxon>Ascomycota</taxon>
        <taxon>Pezizomycotina</taxon>
        <taxon>Sordariomycetes</taxon>
        <taxon>Sordariomycetidae</taxon>
        <taxon>Sordariales</taxon>
        <taxon>Lasiosphaeriaceae</taxon>
        <taxon>Apodospora</taxon>
    </lineage>
</organism>